<dbReference type="InterPro" id="IPR023198">
    <property type="entry name" value="PGP-like_dom2"/>
</dbReference>
<dbReference type="InterPro" id="IPR036412">
    <property type="entry name" value="HAD-like_sf"/>
</dbReference>
<dbReference type="PANTHER" id="PTHR43434:SF25">
    <property type="entry name" value="PHOSPHOGLYCOLATE PHOSPHATASE"/>
    <property type="match status" value="1"/>
</dbReference>
<dbReference type="SFLD" id="SFLDS00003">
    <property type="entry name" value="Haloacid_Dehalogenase"/>
    <property type="match status" value="1"/>
</dbReference>
<dbReference type="GO" id="GO:0016787">
    <property type="term" value="F:hydrolase activity"/>
    <property type="evidence" value="ECO:0007669"/>
    <property type="project" value="UniProtKB-KW"/>
</dbReference>
<dbReference type="Proteomes" id="UP001203004">
    <property type="component" value="Unassembled WGS sequence"/>
</dbReference>
<name>A0ABT0MCW5_9BACL</name>
<organism evidence="1 2">
    <name type="scientific">Sporolactobacillus mangiferae</name>
    <dbReference type="NCBI Taxonomy" id="2940498"/>
    <lineage>
        <taxon>Bacteria</taxon>
        <taxon>Bacillati</taxon>
        <taxon>Bacillota</taxon>
        <taxon>Bacilli</taxon>
        <taxon>Bacillales</taxon>
        <taxon>Sporolactobacillaceae</taxon>
        <taxon>Sporolactobacillus</taxon>
    </lineage>
</organism>
<protein>
    <submittedName>
        <fullName evidence="1">HAD-IA family hydrolase</fullName>
    </submittedName>
</protein>
<dbReference type="InterPro" id="IPR041492">
    <property type="entry name" value="HAD_2"/>
</dbReference>
<dbReference type="Pfam" id="PF13419">
    <property type="entry name" value="HAD_2"/>
    <property type="match status" value="1"/>
</dbReference>
<gene>
    <name evidence="1" type="ORF">M3N64_12315</name>
</gene>
<dbReference type="InterPro" id="IPR006439">
    <property type="entry name" value="HAD-SF_hydro_IA"/>
</dbReference>
<evidence type="ECO:0000313" key="1">
    <source>
        <dbReference type="EMBL" id="MCL1632703.1"/>
    </source>
</evidence>
<dbReference type="InterPro" id="IPR023214">
    <property type="entry name" value="HAD_sf"/>
</dbReference>
<dbReference type="Gene3D" id="1.10.150.240">
    <property type="entry name" value="Putative phosphatase, domain 2"/>
    <property type="match status" value="1"/>
</dbReference>
<dbReference type="RefSeq" id="WP_249102726.1">
    <property type="nucleotide sequence ID" value="NZ_JAMAST010000020.1"/>
</dbReference>
<sequence length="187" mass="21915">MNILWDFDGTILDTYPVYTKLFRHVLQNRASEKEILAKLKISFSEAFTYYHMTEKEIETFRGLIRAHPADGFRPFPDIEKVLAAADKNVIMTHNNRIDLVRALRRYGLEHYFAEMVTEENGFPRKPDPSSYSYLDQRHGFDLAIGDRLLDIIPAKKLGKKTCLFQNHQPGADFYLDSYDQFFDQVRL</sequence>
<accession>A0ABT0MCW5</accession>
<dbReference type="NCBIfam" id="TIGR01549">
    <property type="entry name" value="HAD-SF-IA-v1"/>
    <property type="match status" value="1"/>
</dbReference>
<keyword evidence="1" id="KW-0378">Hydrolase</keyword>
<dbReference type="Gene3D" id="3.40.50.1000">
    <property type="entry name" value="HAD superfamily/HAD-like"/>
    <property type="match status" value="1"/>
</dbReference>
<dbReference type="PANTHER" id="PTHR43434">
    <property type="entry name" value="PHOSPHOGLYCOLATE PHOSPHATASE"/>
    <property type="match status" value="1"/>
</dbReference>
<reference evidence="1 2" key="1">
    <citation type="submission" date="2022-05" db="EMBL/GenBank/DDBJ databases">
        <title>Sporolactobacillus sp nov CPB3-1, isolated from tree bark (Mangifera indica L.).</title>
        <authorList>
            <person name="Phuengjayaem S."/>
            <person name="Tanasupawat S."/>
        </authorList>
    </citation>
    <scope>NUCLEOTIDE SEQUENCE [LARGE SCALE GENOMIC DNA]</scope>
    <source>
        <strain evidence="1 2">CPB3-1</strain>
    </source>
</reference>
<keyword evidence="2" id="KW-1185">Reference proteome</keyword>
<dbReference type="SUPFAM" id="SSF56784">
    <property type="entry name" value="HAD-like"/>
    <property type="match status" value="1"/>
</dbReference>
<dbReference type="SFLD" id="SFLDG01129">
    <property type="entry name" value="C1.5:_HAD__Beta-PGM__Phosphata"/>
    <property type="match status" value="1"/>
</dbReference>
<proteinExistence type="predicted"/>
<dbReference type="InterPro" id="IPR050155">
    <property type="entry name" value="HAD-like_hydrolase_sf"/>
</dbReference>
<evidence type="ECO:0000313" key="2">
    <source>
        <dbReference type="Proteomes" id="UP001203004"/>
    </source>
</evidence>
<dbReference type="EMBL" id="JAMAST010000020">
    <property type="protein sequence ID" value="MCL1632703.1"/>
    <property type="molecule type" value="Genomic_DNA"/>
</dbReference>
<comment type="caution">
    <text evidence="1">The sequence shown here is derived from an EMBL/GenBank/DDBJ whole genome shotgun (WGS) entry which is preliminary data.</text>
</comment>